<dbReference type="RefSeq" id="WP_216549399.1">
    <property type="nucleotide sequence ID" value="NZ_JAHLQO010000004.1"/>
</dbReference>
<protein>
    <recommendedName>
        <fullName evidence="3">HNH domain-containing protein</fullName>
    </recommendedName>
</protein>
<dbReference type="EMBL" id="JAHLQO010000004">
    <property type="protein sequence ID" value="MBU5669563.1"/>
    <property type="molecule type" value="Genomic_DNA"/>
</dbReference>
<evidence type="ECO:0008006" key="3">
    <source>
        <dbReference type="Google" id="ProtNLM"/>
    </source>
</evidence>
<dbReference type="Proteomes" id="UP000783742">
    <property type="component" value="Unassembled WGS sequence"/>
</dbReference>
<gene>
    <name evidence="1" type="ORF">KQI68_06880</name>
</gene>
<proteinExistence type="predicted"/>
<sequence length="84" mass="10362">MKEKKECEVCGRYEYLEEHHLIPGRGLRKLSDQYHLTINICRNCHHMIHHDKEFLEISKKWGQQKFEKHHPRKEFIEIFGRSYL</sequence>
<name>A0ABS6FHB5_9FIRM</name>
<evidence type="ECO:0000313" key="2">
    <source>
        <dbReference type="Proteomes" id="UP000783742"/>
    </source>
</evidence>
<comment type="caution">
    <text evidence="1">The sequence shown here is derived from an EMBL/GenBank/DDBJ whole genome shotgun (WGS) entry which is preliminary data.</text>
</comment>
<evidence type="ECO:0000313" key="1">
    <source>
        <dbReference type="EMBL" id="MBU5669563.1"/>
    </source>
</evidence>
<accession>A0ABS6FHB5</accession>
<keyword evidence="2" id="KW-1185">Reference proteome</keyword>
<reference evidence="1 2" key="1">
    <citation type="submission" date="2021-06" db="EMBL/GenBank/DDBJ databases">
        <authorList>
            <person name="Sun Q."/>
            <person name="Li D."/>
        </authorList>
    </citation>
    <scope>NUCLEOTIDE SEQUENCE [LARGE SCALE GENOMIC DNA]</scope>
    <source>
        <strain evidence="1 2">MSJ-1</strain>
    </source>
</reference>
<organism evidence="1 2">
    <name type="scientific">Peptoniphilus ovalis</name>
    <dbReference type="NCBI Taxonomy" id="2841503"/>
    <lineage>
        <taxon>Bacteria</taxon>
        <taxon>Bacillati</taxon>
        <taxon>Bacillota</taxon>
        <taxon>Tissierellia</taxon>
        <taxon>Tissierellales</taxon>
        <taxon>Peptoniphilaceae</taxon>
        <taxon>Peptoniphilus</taxon>
    </lineage>
</organism>